<dbReference type="PROSITE" id="PS50943">
    <property type="entry name" value="HTH_CROC1"/>
    <property type="match status" value="1"/>
</dbReference>
<dbReference type="SUPFAM" id="SSF47413">
    <property type="entry name" value="lambda repressor-like DNA-binding domains"/>
    <property type="match status" value="1"/>
</dbReference>
<reference evidence="3 4" key="1">
    <citation type="submission" date="2017-05" db="EMBL/GenBank/DDBJ databases">
        <authorList>
            <person name="Varghese N."/>
            <person name="Submissions S."/>
        </authorList>
    </citation>
    <scope>NUCLEOTIDE SEQUENCE [LARGE SCALE GENOMIC DNA]</scope>
    <source>
        <strain evidence="3 4">DSM 19036</strain>
    </source>
</reference>
<keyword evidence="4" id="KW-1185">Reference proteome</keyword>
<proteinExistence type="predicted"/>
<sequence length="113" mass="12971">MNEDKFYEELGQLIIKERLNAGVKQEDLANFLELSRASVVNIEKGRQRPSTFLLINIAKYLKIDFTKLIPQVSSKETAAVSFTVFKVDEIAQKWDLNTNSKNSFEGFLDLIKK</sequence>
<dbReference type="EMBL" id="FXTN01000006">
    <property type="protein sequence ID" value="SMO73041.1"/>
    <property type="molecule type" value="Genomic_DNA"/>
</dbReference>
<dbReference type="RefSeq" id="WP_142528542.1">
    <property type="nucleotide sequence ID" value="NZ_CBCSJO010000006.1"/>
</dbReference>
<evidence type="ECO:0000256" key="1">
    <source>
        <dbReference type="ARBA" id="ARBA00023125"/>
    </source>
</evidence>
<organism evidence="3 4">
    <name type="scientific">Pedobacter westerhofensis</name>
    <dbReference type="NCBI Taxonomy" id="425512"/>
    <lineage>
        <taxon>Bacteria</taxon>
        <taxon>Pseudomonadati</taxon>
        <taxon>Bacteroidota</taxon>
        <taxon>Sphingobacteriia</taxon>
        <taxon>Sphingobacteriales</taxon>
        <taxon>Sphingobacteriaceae</taxon>
        <taxon>Pedobacter</taxon>
    </lineage>
</organism>
<dbReference type="InterPro" id="IPR001387">
    <property type="entry name" value="Cro/C1-type_HTH"/>
</dbReference>
<dbReference type="SMART" id="SM00530">
    <property type="entry name" value="HTH_XRE"/>
    <property type="match status" value="1"/>
</dbReference>
<name>A0A521DPL2_9SPHI</name>
<feature type="domain" description="HTH cro/C1-type" evidence="2">
    <location>
        <begin position="14"/>
        <end position="68"/>
    </location>
</feature>
<dbReference type="Proteomes" id="UP000320300">
    <property type="component" value="Unassembled WGS sequence"/>
</dbReference>
<dbReference type="AlphaFoldDB" id="A0A521DPL2"/>
<evidence type="ECO:0000313" key="4">
    <source>
        <dbReference type="Proteomes" id="UP000320300"/>
    </source>
</evidence>
<dbReference type="Gene3D" id="1.10.260.40">
    <property type="entry name" value="lambda repressor-like DNA-binding domains"/>
    <property type="match status" value="1"/>
</dbReference>
<dbReference type="CDD" id="cd00093">
    <property type="entry name" value="HTH_XRE"/>
    <property type="match status" value="1"/>
</dbReference>
<keyword evidence="1 3" id="KW-0238">DNA-binding</keyword>
<accession>A0A521DPL2</accession>
<dbReference type="InterPro" id="IPR010982">
    <property type="entry name" value="Lambda_DNA-bd_dom_sf"/>
</dbReference>
<dbReference type="OrthoDB" id="2627663at2"/>
<evidence type="ECO:0000313" key="3">
    <source>
        <dbReference type="EMBL" id="SMO73041.1"/>
    </source>
</evidence>
<dbReference type="PANTHER" id="PTHR46558:SF11">
    <property type="entry name" value="HTH-TYPE TRANSCRIPTIONAL REGULATOR XRE"/>
    <property type="match status" value="1"/>
</dbReference>
<dbReference type="GO" id="GO:0003677">
    <property type="term" value="F:DNA binding"/>
    <property type="evidence" value="ECO:0007669"/>
    <property type="project" value="UniProtKB-KW"/>
</dbReference>
<protein>
    <submittedName>
        <fullName evidence="3">DNA-binding transcriptional regulator, XRE-family HTH domain</fullName>
    </submittedName>
</protein>
<dbReference type="Pfam" id="PF01381">
    <property type="entry name" value="HTH_3"/>
    <property type="match status" value="1"/>
</dbReference>
<gene>
    <name evidence="3" type="ORF">SAMN06265348_10616</name>
</gene>
<dbReference type="PANTHER" id="PTHR46558">
    <property type="entry name" value="TRACRIPTIONAL REGULATORY PROTEIN-RELATED-RELATED"/>
    <property type="match status" value="1"/>
</dbReference>
<evidence type="ECO:0000259" key="2">
    <source>
        <dbReference type="PROSITE" id="PS50943"/>
    </source>
</evidence>